<dbReference type="EMBL" id="BAAATK010000018">
    <property type="protein sequence ID" value="GAA2439673.1"/>
    <property type="molecule type" value="Genomic_DNA"/>
</dbReference>
<gene>
    <name evidence="1" type="ORF">GCM10010421_32420</name>
</gene>
<reference evidence="2" key="1">
    <citation type="journal article" date="2019" name="Int. J. Syst. Evol. Microbiol.">
        <title>The Global Catalogue of Microorganisms (GCM) 10K type strain sequencing project: providing services to taxonomists for standard genome sequencing and annotation.</title>
        <authorList>
            <consortium name="The Broad Institute Genomics Platform"/>
            <consortium name="The Broad Institute Genome Sequencing Center for Infectious Disease"/>
            <person name="Wu L."/>
            <person name="Ma J."/>
        </authorList>
    </citation>
    <scope>NUCLEOTIDE SEQUENCE [LARGE SCALE GENOMIC DNA]</scope>
    <source>
        <strain evidence="2">JCM 6922</strain>
    </source>
</reference>
<dbReference type="Proteomes" id="UP001500460">
    <property type="component" value="Unassembled WGS sequence"/>
</dbReference>
<name>A0ABP5X178_9ACTN</name>
<sequence>MNLSQPATSSRKLLEEALADARFVARVEAGDGGALDLVVLSHKAPFDRAVAAAREWLAEAGIDGSAAFNDLQDVVLTLPTSGAVERLVEVLLEPHIRAYTTITQLGEALEDHGLLSNITAGGTCTVELGLSDEGLASAVELASLLGAPSINGGLDLSDLDGMDRLADRLQWLISGVVGSEVSAKASPGCAHEQEEITLYLTVEQARGLTQRLVCSARNASSAAATVGVDLVSTPAA</sequence>
<protein>
    <submittedName>
        <fullName evidence="1">Uncharacterized protein</fullName>
    </submittedName>
</protein>
<comment type="caution">
    <text evidence="1">The sequence shown here is derived from an EMBL/GenBank/DDBJ whole genome shotgun (WGS) entry which is preliminary data.</text>
</comment>
<proteinExistence type="predicted"/>
<evidence type="ECO:0000313" key="2">
    <source>
        <dbReference type="Proteomes" id="UP001500460"/>
    </source>
</evidence>
<organism evidence="1 2">
    <name type="scientific">Streptomyces glaucus</name>
    <dbReference type="NCBI Taxonomy" id="284029"/>
    <lineage>
        <taxon>Bacteria</taxon>
        <taxon>Bacillati</taxon>
        <taxon>Actinomycetota</taxon>
        <taxon>Actinomycetes</taxon>
        <taxon>Kitasatosporales</taxon>
        <taxon>Streptomycetaceae</taxon>
        <taxon>Streptomyces</taxon>
    </lineage>
</organism>
<dbReference type="RefSeq" id="WP_344603903.1">
    <property type="nucleotide sequence ID" value="NZ_BAAATK010000018.1"/>
</dbReference>
<keyword evidence="2" id="KW-1185">Reference proteome</keyword>
<accession>A0ABP5X178</accession>
<evidence type="ECO:0000313" key="1">
    <source>
        <dbReference type="EMBL" id="GAA2439673.1"/>
    </source>
</evidence>